<dbReference type="AlphaFoldDB" id="A0AA88R4B7"/>
<evidence type="ECO:0000313" key="2">
    <source>
        <dbReference type="EMBL" id="KAK2982203.1"/>
    </source>
</evidence>
<name>A0AA88R4B7_9ASTE</name>
<evidence type="ECO:0000256" key="1">
    <source>
        <dbReference type="ARBA" id="ARBA00006974"/>
    </source>
</evidence>
<dbReference type="GO" id="GO:0009733">
    <property type="term" value="P:response to auxin"/>
    <property type="evidence" value="ECO:0007669"/>
    <property type="project" value="InterPro"/>
</dbReference>
<dbReference type="PANTHER" id="PTHR31175">
    <property type="entry name" value="AUXIN-RESPONSIVE FAMILY PROTEIN"/>
    <property type="match status" value="1"/>
</dbReference>
<accession>A0AA88R4B7</accession>
<keyword evidence="3" id="KW-1185">Reference proteome</keyword>
<protein>
    <submittedName>
        <fullName evidence="2">Uncharacterized protein</fullName>
    </submittedName>
</protein>
<comment type="caution">
    <text evidence="2">The sequence shown here is derived from an EMBL/GenBank/DDBJ whole genome shotgun (WGS) entry which is preliminary data.</text>
</comment>
<dbReference type="PANTHER" id="PTHR31175:SF82">
    <property type="entry name" value="AUXIN-RESPONSIVE PROTEIN SAUR65"/>
    <property type="match status" value="1"/>
</dbReference>
<comment type="similarity">
    <text evidence="1">Belongs to the ARG7 family.</text>
</comment>
<evidence type="ECO:0000313" key="3">
    <source>
        <dbReference type="Proteomes" id="UP001187471"/>
    </source>
</evidence>
<sequence length="240" mass="27002">MARKWQNLAVIRRKRLPLPRKNGNVEVDNFGTTFVASKGCFTVYSNDGRRFIIPLVYLNNVVLGQLFKMPEEEFGLQGNGPITILPCDASLMEYIISLIQRGVAEDLEKALVISVCEGHFVVYSDDGRRFVIPLVYLNNEVLRQLLKMSEEEFGLPGNGPITLPCDALLMEYIISMIGKGVAEDLEKALLMIESLRAAQFDLLSLSSSLFWLSRLILDRARPTRITAEVDQSGFLSFRPL</sequence>
<organism evidence="2 3">
    <name type="scientific">Escallonia rubra</name>
    <dbReference type="NCBI Taxonomy" id="112253"/>
    <lineage>
        <taxon>Eukaryota</taxon>
        <taxon>Viridiplantae</taxon>
        <taxon>Streptophyta</taxon>
        <taxon>Embryophyta</taxon>
        <taxon>Tracheophyta</taxon>
        <taxon>Spermatophyta</taxon>
        <taxon>Magnoliopsida</taxon>
        <taxon>eudicotyledons</taxon>
        <taxon>Gunneridae</taxon>
        <taxon>Pentapetalae</taxon>
        <taxon>asterids</taxon>
        <taxon>campanulids</taxon>
        <taxon>Escalloniales</taxon>
        <taxon>Escalloniaceae</taxon>
        <taxon>Escallonia</taxon>
    </lineage>
</organism>
<reference evidence="2" key="1">
    <citation type="submission" date="2022-12" db="EMBL/GenBank/DDBJ databases">
        <title>Draft genome assemblies for two species of Escallonia (Escalloniales).</title>
        <authorList>
            <person name="Chanderbali A."/>
            <person name="Dervinis C."/>
            <person name="Anghel I."/>
            <person name="Soltis D."/>
            <person name="Soltis P."/>
            <person name="Zapata F."/>
        </authorList>
    </citation>
    <scope>NUCLEOTIDE SEQUENCE</scope>
    <source>
        <strain evidence="2">UCBG92.1500</strain>
        <tissue evidence="2">Leaf</tissue>
    </source>
</reference>
<proteinExistence type="inferred from homology"/>
<gene>
    <name evidence="2" type="ORF">RJ640_024948</name>
</gene>
<dbReference type="InterPro" id="IPR003676">
    <property type="entry name" value="SAUR_fam"/>
</dbReference>
<dbReference type="Proteomes" id="UP001187471">
    <property type="component" value="Unassembled WGS sequence"/>
</dbReference>
<dbReference type="EMBL" id="JAVXUO010001450">
    <property type="protein sequence ID" value="KAK2982203.1"/>
    <property type="molecule type" value="Genomic_DNA"/>
</dbReference>
<dbReference type="Pfam" id="PF02519">
    <property type="entry name" value="Auxin_inducible"/>
    <property type="match status" value="2"/>
</dbReference>